<evidence type="ECO:0000313" key="1">
    <source>
        <dbReference type="EMBL" id="MFC3885925.1"/>
    </source>
</evidence>
<name>A0ABV8B7Q6_9BACI</name>
<gene>
    <name evidence="1" type="ORF">ACFOU2_21580</name>
</gene>
<dbReference type="Proteomes" id="UP001595752">
    <property type="component" value="Unassembled WGS sequence"/>
</dbReference>
<proteinExistence type="predicted"/>
<evidence type="ECO:0000313" key="2">
    <source>
        <dbReference type="Proteomes" id="UP001595752"/>
    </source>
</evidence>
<sequence>MNHLLIPDGEQDIMSESLGQKVGRHINHAVCKNKKGGREDKRCFLSIIFIRRSAES</sequence>
<dbReference type="EMBL" id="JBHRZT010000072">
    <property type="protein sequence ID" value="MFC3885925.1"/>
    <property type="molecule type" value="Genomic_DNA"/>
</dbReference>
<organism evidence="1 2">
    <name type="scientific">Bacillus songklensis</name>
    <dbReference type="NCBI Taxonomy" id="1069116"/>
    <lineage>
        <taxon>Bacteria</taxon>
        <taxon>Bacillati</taxon>
        <taxon>Bacillota</taxon>
        <taxon>Bacilli</taxon>
        <taxon>Bacillales</taxon>
        <taxon>Bacillaceae</taxon>
        <taxon>Bacillus</taxon>
    </lineage>
</organism>
<protein>
    <submittedName>
        <fullName evidence="1">Uncharacterized protein</fullName>
    </submittedName>
</protein>
<comment type="caution">
    <text evidence="1">The sequence shown here is derived from an EMBL/GenBank/DDBJ whole genome shotgun (WGS) entry which is preliminary data.</text>
</comment>
<accession>A0ABV8B7Q6</accession>
<keyword evidence="2" id="KW-1185">Reference proteome</keyword>
<reference evidence="2" key="1">
    <citation type="journal article" date="2019" name="Int. J. Syst. Evol. Microbiol.">
        <title>The Global Catalogue of Microorganisms (GCM) 10K type strain sequencing project: providing services to taxonomists for standard genome sequencing and annotation.</title>
        <authorList>
            <consortium name="The Broad Institute Genomics Platform"/>
            <consortium name="The Broad Institute Genome Sequencing Center for Infectious Disease"/>
            <person name="Wu L."/>
            <person name="Ma J."/>
        </authorList>
    </citation>
    <scope>NUCLEOTIDE SEQUENCE [LARGE SCALE GENOMIC DNA]</scope>
    <source>
        <strain evidence="2">CCUG 61889</strain>
    </source>
</reference>